<organism evidence="1 2">
    <name type="scientific">Caenorhabditis japonica</name>
    <dbReference type="NCBI Taxonomy" id="281687"/>
    <lineage>
        <taxon>Eukaryota</taxon>
        <taxon>Metazoa</taxon>
        <taxon>Ecdysozoa</taxon>
        <taxon>Nematoda</taxon>
        <taxon>Chromadorea</taxon>
        <taxon>Rhabditida</taxon>
        <taxon>Rhabditina</taxon>
        <taxon>Rhabditomorpha</taxon>
        <taxon>Rhabditoidea</taxon>
        <taxon>Rhabditidae</taxon>
        <taxon>Peloderinae</taxon>
        <taxon>Caenorhabditis</taxon>
    </lineage>
</organism>
<dbReference type="AlphaFoldDB" id="A0A8R1IQX0"/>
<evidence type="ECO:0000313" key="2">
    <source>
        <dbReference type="Proteomes" id="UP000005237"/>
    </source>
</evidence>
<dbReference type="Proteomes" id="UP000005237">
    <property type="component" value="Unassembled WGS sequence"/>
</dbReference>
<evidence type="ECO:0000313" key="1">
    <source>
        <dbReference type="EnsemblMetazoa" id="CJA41617.1"/>
    </source>
</evidence>
<protein>
    <submittedName>
        <fullName evidence="1">Uncharacterized protein</fullName>
    </submittedName>
</protein>
<accession>A0A8R1IQX0</accession>
<reference evidence="2" key="1">
    <citation type="submission" date="2010-08" db="EMBL/GenBank/DDBJ databases">
        <authorList>
            <consortium name="Caenorhabditis japonica Sequencing Consortium"/>
            <person name="Wilson R.K."/>
        </authorList>
    </citation>
    <scope>NUCLEOTIDE SEQUENCE [LARGE SCALE GENOMIC DNA]</scope>
    <source>
        <strain evidence="2">DF5081</strain>
    </source>
</reference>
<proteinExistence type="predicted"/>
<reference evidence="1" key="2">
    <citation type="submission" date="2022-06" db="UniProtKB">
        <authorList>
            <consortium name="EnsemblMetazoa"/>
        </authorList>
    </citation>
    <scope>IDENTIFICATION</scope>
    <source>
        <strain evidence="1">DF5081</strain>
    </source>
</reference>
<sequence length="113" mass="12142">KIFEVGATSLDTGLQTPNHGIAGAAEVVVVNFGSRLLNCGLESIHRVVGAAGDLALQKSPHTEVNRIAIWRPSRPQILSEISRKMGVQYHFCGFGSVGRCPILLKDKGMTNKC</sequence>
<keyword evidence="2" id="KW-1185">Reference proteome</keyword>
<dbReference type="EnsemblMetazoa" id="CJA41617.1">
    <property type="protein sequence ID" value="CJA41617.1"/>
    <property type="gene ID" value="WBGene00217465"/>
</dbReference>
<name>A0A8R1IQX0_CAEJA</name>